<feature type="repeat" description="Solcar" evidence="9">
    <location>
        <begin position="10"/>
        <end position="101"/>
    </location>
</feature>
<keyword evidence="7" id="KW-0496">Mitochondrion</keyword>
<evidence type="ECO:0000256" key="10">
    <source>
        <dbReference type="RuleBase" id="RU000488"/>
    </source>
</evidence>
<evidence type="ECO:0000256" key="9">
    <source>
        <dbReference type="PROSITE-ProRule" id="PRU00282"/>
    </source>
</evidence>
<dbReference type="GO" id="GO:0006839">
    <property type="term" value="P:mitochondrial transport"/>
    <property type="evidence" value="ECO:0007669"/>
    <property type="project" value="TreeGrafter"/>
</dbReference>
<feature type="repeat" description="Solcar" evidence="9">
    <location>
        <begin position="211"/>
        <end position="296"/>
    </location>
</feature>
<dbReference type="PRINTS" id="PR00926">
    <property type="entry name" value="MITOCARRIER"/>
</dbReference>
<dbReference type="Gene3D" id="1.50.40.10">
    <property type="entry name" value="Mitochondrial carrier domain"/>
    <property type="match status" value="2"/>
</dbReference>
<dbReference type="InterPro" id="IPR018108">
    <property type="entry name" value="MCP_transmembrane"/>
</dbReference>
<comment type="caution">
    <text evidence="12">The sequence shown here is derived from an EMBL/GenBank/DDBJ whole genome shotgun (WGS) entry which is preliminary data.</text>
</comment>
<keyword evidence="13" id="KW-1185">Reference proteome</keyword>
<feature type="transmembrane region" description="Helical" evidence="11">
    <location>
        <begin position="72"/>
        <end position="97"/>
    </location>
</feature>
<feature type="transmembrane region" description="Helical" evidence="11">
    <location>
        <begin position="117"/>
        <end position="135"/>
    </location>
</feature>
<gene>
    <name evidence="12" type="ORF">NDU88_000581</name>
</gene>
<comment type="similarity">
    <text evidence="2 10">Belongs to the mitochondrial carrier (TC 2.A.29) family.</text>
</comment>
<accession>A0AAV7M0M1</accession>
<evidence type="ECO:0000256" key="3">
    <source>
        <dbReference type="ARBA" id="ARBA00022448"/>
    </source>
</evidence>
<evidence type="ECO:0000256" key="4">
    <source>
        <dbReference type="ARBA" id="ARBA00022692"/>
    </source>
</evidence>
<reference evidence="12" key="1">
    <citation type="journal article" date="2022" name="bioRxiv">
        <title>Sequencing and chromosome-scale assembly of the giantPleurodeles waltlgenome.</title>
        <authorList>
            <person name="Brown T."/>
            <person name="Elewa A."/>
            <person name="Iarovenko S."/>
            <person name="Subramanian E."/>
            <person name="Araus A.J."/>
            <person name="Petzold A."/>
            <person name="Susuki M."/>
            <person name="Suzuki K.-i.T."/>
            <person name="Hayashi T."/>
            <person name="Toyoda A."/>
            <person name="Oliveira C."/>
            <person name="Osipova E."/>
            <person name="Leigh N.D."/>
            <person name="Simon A."/>
            <person name="Yun M.H."/>
        </authorList>
    </citation>
    <scope>NUCLEOTIDE SEQUENCE</scope>
    <source>
        <strain evidence="12">20211129_DDA</strain>
        <tissue evidence="12">Liver</tissue>
    </source>
</reference>
<evidence type="ECO:0000313" key="12">
    <source>
        <dbReference type="EMBL" id="KAJ1095418.1"/>
    </source>
</evidence>
<dbReference type="AlphaFoldDB" id="A0AAV7M0M1"/>
<feature type="repeat" description="Solcar" evidence="9">
    <location>
        <begin position="112"/>
        <end position="200"/>
    </location>
</feature>
<dbReference type="GO" id="GO:1902603">
    <property type="term" value="P:carnitine transmembrane transport"/>
    <property type="evidence" value="ECO:0007669"/>
    <property type="project" value="TreeGrafter"/>
</dbReference>
<sequence>MAQKGKGEAVSPVKNFFAGGAGGVCLILAGQPLDTIKVNMQTQARPLPGQPPLYKNTLDCFRKISAQKGIHGLYKGLGAPLAGITPIMAITFFGYGLGKRLQLKGPDDGQRLTSPQVFAAGMLAGVCSTAIMAPVERVKCLLQVQVHNPVVKYAGSVDCALQVYTERGVRGLYKGTLLTLLRDVPATGMYFMTYEWLKEFLTPEGKSVAQLSSIRILLAGGFAGVCNWVVAIPMDVLKSRFQIAHEGRYQGFADVLREVLREEGPRGLYKGFTAAMLRAFPANAACFFGFEVSLKFLNWLVPGK</sequence>
<keyword evidence="8 9" id="KW-0472">Membrane</keyword>
<dbReference type="SUPFAM" id="SSF103506">
    <property type="entry name" value="Mitochondrial carrier"/>
    <property type="match status" value="1"/>
</dbReference>
<name>A0AAV7M0M1_PLEWA</name>
<comment type="subcellular location">
    <subcellularLocation>
        <location evidence="1">Mitochondrion membrane</location>
        <topology evidence="1">Multi-pass membrane protein</topology>
    </subcellularLocation>
</comment>
<evidence type="ECO:0008006" key="14">
    <source>
        <dbReference type="Google" id="ProtNLM"/>
    </source>
</evidence>
<dbReference type="EMBL" id="JANPWB010000014">
    <property type="protein sequence ID" value="KAJ1095418.1"/>
    <property type="molecule type" value="Genomic_DNA"/>
</dbReference>
<protein>
    <recommendedName>
        <fullName evidence="14">Mitochondrial carnitine/acylcarnitine carrier protein</fullName>
    </recommendedName>
</protein>
<evidence type="ECO:0000313" key="13">
    <source>
        <dbReference type="Proteomes" id="UP001066276"/>
    </source>
</evidence>
<dbReference type="PANTHER" id="PTHR45624:SF23">
    <property type="entry name" value="MITOCHONDRIAL CARNITINE_ACYLCARNITINE CARRIER PROTEIN ISOFORM X1"/>
    <property type="match status" value="1"/>
</dbReference>
<dbReference type="InterPro" id="IPR023395">
    <property type="entry name" value="MCP_dom_sf"/>
</dbReference>
<evidence type="ECO:0000256" key="5">
    <source>
        <dbReference type="ARBA" id="ARBA00022737"/>
    </source>
</evidence>
<dbReference type="InterPro" id="IPR002067">
    <property type="entry name" value="MCP"/>
</dbReference>
<evidence type="ECO:0000256" key="2">
    <source>
        <dbReference type="ARBA" id="ARBA00006375"/>
    </source>
</evidence>
<organism evidence="12 13">
    <name type="scientific">Pleurodeles waltl</name>
    <name type="common">Iberian ribbed newt</name>
    <dbReference type="NCBI Taxonomy" id="8319"/>
    <lineage>
        <taxon>Eukaryota</taxon>
        <taxon>Metazoa</taxon>
        <taxon>Chordata</taxon>
        <taxon>Craniata</taxon>
        <taxon>Vertebrata</taxon>
        <taxon>Euteleostomi</taxon>
        <taxon>Amphibia</taxon>
        <taxon>Batrachia</taxon>
        <taxon>Caudata</taxon>
        <taxon>Salamandroidea</taxon>
        <taxon>Salamandridae</taxon>
        <taxon>Pleurodelinae</taxon>
        <taxon>Pleurodeles</taxon>
    </lineage>
</organism>
<keyword evidence="3 10" id="KW-0813">Transport</keyword>
<proteinExistence type="inferred from homology"/>
<dbReference type="Proteomes" id="UP001066276">
    <property type="component" value="Chromosome 10"/>
</dbReference>
<evidence type="ECO:0000256" key="11">
    <source>
        <dbReference type="SAM" id="Phobius"/>
    </source>
</evidence>
<dbReference type="Pfam" id="PF00153">
    <property type="entry name" value="Mito_carr"/>
    <property type="match status" value="3"/>
</dbReference>
<evidence type="ECO:0000256" key="6">
    <source>
        <dbReference type="ARBA" id="ARBA00022989"/>
    </source>
</evidence>
<evidence type="ECO:0000256" key="8">
    <source>
        <dbReference type="ARBA" id="ARBA00023136"/>
    </source>
</evidence>
<keyword evidence="5" id="KW-0677">Repeat</keyword>
<dbReference type="PROSITE" id="PS50920">
    <property type="entry name" value="SOLCAR"/>
    <property type="match status" value="3"/>
</dbReference>
<evidence type="ECO:0000256" key="7">
    <source>
        <dbReference type="ARBA" id="ARBA00023128"/>
    </source>
</evidence>
<dbReference type="PANTHER" id="PTHR45624">
    <property type="entry name" value="MITOCHONDRIAL BASIC AMINO ACIDS TRANSPORTER-RELATED"/>
    <property type="match status" value="1"/>
</dbReference>
<dbReference type="GO" id="GO:0015227">
    <property type="term" value="F:O-acyl-L-carnitine transmembrane transporter activity"/>
    <property type="evidence" value="ECO:0007669"/>
    <property type="project" value="TreeGrafter"/>
</dbReference>
<keyword evidence="6 11" id="KW-1133">Transmembrane helix</keyword>
<dbReference type="GO" id="GO:0031966">
    <property type="term" value="C:mitochondrial membrane"/>
    <property type="evidence" value="ECO:0007669"/>
    <property type="project" value="UniProtKB-SubCell"/>
</dbReference>
<keyword evidence="4 9" id="KW-0812">Transmembrane</keyword>
<evidence type="ECO:0000256" key="1">
    <source>
        <dbReference type="ARBA" id="ARBA00004225"/>
    </source>
</evidence>
<dbReference type="InterPro" id="IPR050567">
    <property type="entry name" value="Mitochondrial_Carrier"/>
</dbReference>